<evidence type="ECO:0000313" key="3">
    <source>
        <dbReference type="Proteomes" id="UP000071392"/>
    </source>
</evidence>
<dbReference type="PANTHER" id="PTHR41913">
    <property type="entry name" value="DUF1684 DOMAIN-CONTAINING PROTEIN"/>
    <property type="match status" value="1"/>
</dbReference>
<reference evidence="2 3" key="1">
    <citation type="submission" date="2016-02" db="EMBL/GenBank/DDBJ databases">
        <authorList>
            <person name="Wen L."/>
            <person name="He K."/>
            <person name="Yang H."/>
        </authorList>
    </citation>
    <scope>NUCLEOTIDE SEQUENCE [LARGE SCALE GENOMIC DNA]</scope>
    <source>
        <strain evidence="2 3">CV41</strain>
    </source>
</reference>
<protein>
    <recommendedName>
        <fullName evidence="4">DUF1684 domain-containing protein</fullName>
    </recommendedName>
</protein>
<keyword evidence="3" id="KW-1185">Reference proteome</keyword>
<dbReference type="InterPro" id="IPR012467">
    <property type="entry name" value="DUF1684"/>
</dbReference>
<comment type="caution">
    <text evidence="2">The sequence shown here is derived from an EMBL/GenBank/DDBJ whole genome shotgun (WGS) entry which is preliminary data.</text>
</comment>
<gene>
    <name evidence="2" type="ORF">AXK12_04370</name>
</gene>
<dbReference type="AlphaFoldDB" id="A0A139SNM2"/>
<evidence type="ECO:0000256" key="1">
    <source>
        <dbReference type="SAM" id="SignalP"/>
    </source>
</evidence>
<name>A0A139SNM2_9BACT</name>
<dbReference type="Proteomes" id="UP000071392">
    <property type="component" value="Unassembled WGS sequence"/>
</dbReference>
<proteinExistence type="predicted"/>
<dbReference type="STRING" id="1548208.AXK12_04370"/>
<keyword evidence="1" id="KW-0732">Signal</keyword>
<dbReference type="OrthoDB" id="5493262at2"/>
<dbReference type="EMBL" id="LSZP01000032">
    <property type="protein sequence ID" value="KXU36061.1"/>
    <property type="molecule type" value="Genomic_DNA"/>
</dbReference>
<accession>A0A139SNM2</accession>
<feature type="chain" id="PRO_5007299378" description="DUF1684 domain-containing protein" evidence="1">
    <location>
        <begin position="23"/>
        <end position="301"/>
    </location>
</feature>
<feature type="signal peptide" evidence="1">
    <location>
        <begin position="1"/>
        <end position="22"/>
    </location>
</feature>
<dbReference type="PANTHER" id="PTHR41913:SF1">
    <property type="entry name" value="DUF1684 DOMAIN-CONTAINING PROTEIN"/>
    <property type="match status" value="1"/>
</dbReference>
<organism evidence="2 3">
    <name type="scientific">Cephaloticoccus capnophilus</name>
    <dbReference type="NCBI Taxonomy" id="1548208"/>
    <lineage>
        <taxon>Bacteria</taxon>
        <taxon>Pseudomonadati</taxon>
        <taxon>Verrucomicrobiota</taxon>
        <taxon>Opitutia</taxon>
        <taxon>Opitutales</taxon>
        <taxon>Opitutaceae</taxon>
        <taxon>Cephaloticoccus</taxon>
    </lineage>
</organism>
<sequence>MLRFSQRAFCFMLLLATGLAVSPPGDYEAELTEWHAQRVARLTAAEGWLSLIGLHFLSEGEQQVGTAEGNDIVLGAGPLSLGVIDLQPSGRVMLRVTPGAGVRVDGREVLSEELIPQGRGPRGQTTTVSCGSMSFYVIVRGGRMALRVQDTASPRRRGFAGIERFPTDESWRVEAEWEAFAAPREVTITNTLGQESQALVLGRAVFEREGQRLALLPLQETLGEPLFFIIADETSGHETYGAARFVYADPPDESGRVIIDFNKAINPPCAFTPYATCPLPPSENVLSIAVRAGEKAPLAAH</sequence>
<evidence type="ECO:0000313" key="2">
    <source>
        <dbReference type="EMBL" id="KXU36061.1"/>
    </source>
</evidence>
<dbReference type="Pfam" id="PF07920">
    <property type="entry name" value="DUF1684"/>
    <property type="match status" value="1"/>
</dbReference>
<evidence type="ECO:0008006" key="4">
    <source>
        <dbReference type="Google" id="ProtNLM"/>
    </source>
</evidence>